<accession>A0A9W8Z092</accession>
<dbReference type="Proteomes" id="UP001140510">
    <property type="component" value="Unassembled WGS sequence"/>
</dbReference>
<dbReference type="EMBL" id="JAPEVA010000175">
    <property type="protein sequence ID" value="KAJ4395124.1"/>
    <property type="molecule type" value="Genomic_DNA"/>
</dbReference>
<name>A0A9W8Z092_9PLEO</name>
<comment type="caution">
    <text evidence="2">The sequence shown here is derived from an EMBL/GenBank/DDBJ whole genome shotgun (WGS) entry which is preliminary data.</text>
</comment>
<proteinExistence type="predicted"/>
<dbReference type="OrthoDB" id="3785197at2759"/>
<sequence length="248" mass="27058">MSAALVALKINIAALELVRRLPIDELSAIGVCLAAAFNDAEETVHIRWAEVGSDTEREWREAERSWDRFSGGPYEVYEMEEQGGDEMLQQSLRTFEEVERNRPGQHGDSYVAEWLGYRGQCRSLSSDNSASAQSDTDDASPRLLGSTGGGCITAAAGLSDSRSDLSDIELTAIELKAILRAERRPETPSITSPDSSIELKAISLRLNGSGETNIRGSWSPGKGTGPIMSIEDFEALPDYSDVEDDPNW</sequence>
<evidence type="ECO:0000313" key="2">
    <source>
        <dbReference type="EMBL" id="KAJ4395124.1"/>
    </source>
</evidence>
<feature type="region of interest" description="Disordered" evidence="1">
    <location>
        <begin position="125"/>
        <end position="144"/>
    </location>
</feature>
<keyword evidence="3" id="KW-1185">Reference proteome</keyword>
<feature type="compositionally biased region" description="Low complexity" evidence="1">
    <location>
        <begin position="125"/>
        <end position="134"/>
    </location>
</feature>
<evidence type="ECO:0000256" key="1">
    <source>
        <dbReference type="SAM" id="MobiDB-lite"/>
    </source>
</evidence>
<gene>
    <name evidence="2" type="ORF">N0V91_011060</name>
</gene>
<organism evidence="2 3">
    <name type="scientific">Didymella pomorum</name>
    <dbReference type="NCBI Taxonomy" id="749634"/>
    <lineage>
        <taxon>Eukaryota</taxon>
        <taxon>Fungi</taxon>
        <taxon>Dikarya</taxon>
        <taxon>Ascomycota</taxon>
        <taxon>Pezizomycotina</taxon>
        <taxon>Dothideomycetes</taxon>
        <taxon>Pleosporomycetidae</taxon>
        <taxon>Pleosporales</taxon>
        <taxon>Pleosporineae</taxon>
        <taxon>Didymellaceae</taxon>
        <taxon>Didymella</taxon>
    </lineage>
</organism>
<protein>
    <submittedName>
        <fullName evidence="2">Uncharacterized protein</fullName>
    </submittedName>
</protein>
<evidence type="ECO:0000313" key="3">
    <source>
        <dbReference type="Proteomes" id="UP001140510"/>
    </source>
</evidence>
<reference evidence="2" key="1">
    <citation type="submission" date="2022-10" db="EMBL/GenBank/DDBJ databases">
        <title>Tapping the CABI collections for fungal endophytes: first genome assemblies for Collariella, Neodidymelliopsis, Ascochyta clinopodiicola, Didymella pomorum, Didymosphaeria variabile, Neocosmospora piperis and Neocucurbitaria cava.</title>
        <authorList>
            <person name="Hill R."/>
        </authorList>
    </citation>
    <scope>NUCLEOTIDE SEQUENCE</scope>
    <source>
        <strain evidence="2">IMI 355091</strain>
    </source>
</reference>
<dbReference type="AlphaFoldDB" id="A0A9W8Z092"/>